<organism evidence="3 4">
    <name type="scientific">Hoeflea marina</name>
    <dbReference type="NCBI Taxonomy" id="274592"/>
    <lineage>
        <taxon>Bacteria</taxon>
        <taxon>Pseudomonadati</taxon>
        <taxon>Pseudomonadota</taxon>
        <taxon>Alphaproteobacteria</taxon>
        <taxon>Hyphomicrobiales</taxon>
        <taxon>Rhizobiaceae</taxon>
        <taxon>Hoeflea</taxon>
    </lineage>
</organism>
<feature type="region of interest" description="Disordered" evidence="1">
    <location>
        <begin position="310"/>
        <end position="329"/>
    </location>
</feature>
<dbReference type="InterPro" id="IPR003776">
    <property type="entry name" value="YcaO-like_dom"/>
</dbReference>
<reference evidence="3 4" key="1">
    <citation type="submission" date="2018-05" db="EMBL/GenBank/DDBJ databases">
        <title>Genomic Encyclopedia of Type Strains, Phase IV (KMG-IV): sequencing the most valuable type-strain genomes for metagenomic binning, comparative biology and taxonomic classification.</title>
        <authorList>
            <person name="Goeker M."/>
        </authorList>
    </citation>
    <scope>NUCLEOTIDE SEQUENCE [LARGE SCALE GENOMIC DNA]</scope>
    <source>
        <strain evidence="3 4">DSM 16791</strain>
    </source>
</reference>
<feature type="domain" description="YcaO" evidence="2">
    <location>
        <begin position="58"/>
        <end position="393"/>
    </location>
</feature>
<dbReference type="NCBIfam" id="TIGR00702">
    <property type="entry name" value="YcaO-type kinase domain"/>
    <property type="match status" value="1"/>
</dbReference>
<dbReference type="GO" id="GO:0016740">
    <property type="term" value="F:transferase activity"/>
    <property type="evidence" value="ECO:0007669"/>
    <property type="project" value="UniProtKB-KW"/>
</dbReference>
<sequence length="393" mass="42313">MDYTDRICAPDETLRRVTPHLDSFGVTRLSRLTGLDRIGIPVWNAVAPNSRSIVINQGKGITDLDAKVSAAMEALERAVACAPQVTAVTATPAELAACGKRALCLPSLIAAGQPDIDPDEAIDWIEGVDLFAGGGVFVPLGAATLDRSIRGNRFWQTSDGLASGNHFEEAALHGLLERIERDADVLWRMASFGTRMTKCVTPRSFNDPVLDDLLDRIELAGLAVRAFDVTSDIGVPCFVVLLAPSDILALRTPRFVDVTSGQGCHPSATRAMIRAVTEAAQSRLTYISGARDDVFPETFARPLPQELQDCFRADPRPAPDRSGPLSGDPKTLLDQVLLDLERAGIDTVVAVRLSAESLPFAVVKVFAPDLENPDGERKRRFGARALSSSLMTS</sequence>
<keyword evidence="3" id="KW-0687">Ribonucleoprotein</keyword>
<feature type="compositionally biased region" description="Basic and acidic residues" evidence="1">
    <location>
        <begin position="310"/>
        <end position="319"/>
    </location>
</feature>
<dbReference type="EMBL" id="QGTR01000001">
    <property type="protein sequence ID" value="PWW03563.1"/>
    <property type="molecule type" value="Genomic_DNA"/>
</dbReference>
<evidence type="ECO:0000256" key="1">
    <source>
        <dbReference type="SAM" id="MobiDB-lite"/>
    </source>
</evidence>
<keyword evidence="3" id="KW-0808">Transferase</keyword>
<comment type="caution">
    <text evidence="3">The sequence shown here is derived from an EMBL/GenBank/DDBJ whole genome shotgun (WGS) entry which is preliminary data.</text>
</comment>
<dbReference type="PROSITE" id="PS51664">
    <property type="entry name" value="YCAO"/>
    <property type="match status" value="1"/>
</dbReference>
<accession>A0A317PQ31</accession>
<gene>
    <name evidence="3" type="ORF">DFR52_101244</name>
</gene>
<name>A0A317PQ31_9HYPH</name>
<dbReference type="GO" id="GO:0005840">
    <property type="term" value="C:ribosome"/>
    <property type="evidence" value="ECO:0007669"/>
    <property type="project" value="UniProtKB-KW"/>
</dbReference>
<evidence type="ECO:0000313" key="3">
    <source>
        <dbReference type="EMBL" id="PWW03563.1"/>
    </source>
</evidence>
<keyword evidence="4" id="KW-1185">Reference proteome</keyword>
<evidence type="ECO:0000259" key="2">
    <source>
        <dbReference type="PROSITE" id="PS51664"/>
    </source>
</evidence>
<dbReference type="Proteomes" id="UP000246352">
    <property type="component" value="Unassembled WGS sequence"/>
</dbReference>
<dbReference type="Gene3D" id="3.30.160.660">
    <property type="match status" value="1"/>
</dbReference>
<protein>
    <submittedName>
        <fullName evidence="3">Ribosomal protein S12 methylthiotransferase accessory factor</fullName>
    </submittedName>
</protein>
<evidence type="ECO:0000313" key="4">
    <source>
        <dbReference type="Proteomes" id="UP000246352"/>
    </source>
</evidence>
<dbReference type="Pfam" id="PF02624">
    <property type="entry name" value="YcaO"/>
    <property type="match status" value="1"/>
</dbReference>
<dbReference type="RefSeq" id="WP_170132202.1">
    <property type="nucleotide sequence ID" value="NZ_QGTR01000001.1"/>
</dbReference>
<dbReference type="AlphaFoldDB" id="A0A317PQ31"/>
<dbReference type="PANTHER" id="PTHR37809">
    <property type="entry name" value="RIBOSOMAL PROTEIN S12 METHYLTHIOTRANSFERASE ACCESSORY FACTOR YCAO"/>
    <property type="match status" value="1"/>
</dbReference>
<dbReference type="PANTHER" id="PTHR37809:SF1">
    <property type="entry name" value="RIBOSOMAL PROTEIN S12 METHYLTHIOTRANSFERASE ACCESSORY FACTOR YCAO"/>
    <property type="match status" value="1"/>
</dbReference>
<keyword evidence="3" id="KW-0689">Ribosomal protein</keyword>
<proteinExistence type="predicted"/>